<dbReference type="PANTHER" id="PTHR37508:SF1">
    <property type="entry name" value="TRANSMEMBRANE PROTEIN"/>
    <property type="match status" value="1"/>
</dbReference>
<accession>A0A8J4Q134</accession>
<evidence type="ECO:0000313" key="4">
    <source>
        <dbReference type="Proteomes" id="UP000695562"/>
    </source>
</evidence>
<name>A0A8J4Q134_9MYCE</name>
<organism evidence="3 4">
    <name type="scientific">Polysphondylium violaceum</name>
    <dbReference type="NCBI Taxonomy" id="133409"/>
    <lineage>
        <taxon>Eukaryota</taxon>
        <taxon>Amoebozoa</taxon>
        <taxon>Evosea</taxon>
        <taxon>Eumycetozoa</taxon>
        <taxon>Dictyostelia</taxon>
        <taxon>Dictyosteliales</taxon>
        <taxon>Dictyosteliaceae</taxon>
        <taxon>Polysphondylium</taxon>
    </lineage>
</organism>
<sequence>MNQLATVSQLLRAANAAAHSFPCSVPIGDILSKYQTLIRFSNMLASLATNLCQDAAKAINVVNENYVEKTQEERENKKKQTQEEELQASLLSDLKDLERQISQFKKQAQKYGRDAKSERERSFFLGAVSVVSNALASAYSPIMAVGNVLLSIMNSCDNSSESPISSNTESASDKVLEKKEYLNNSLQRLKQQLKEKKMEMGSLEAQNETPEIKEKIDRPSKRYQV</sequence>
<feature type="compositionally biased region" description="Basic and acidic residues" evidence="2">
    <location>
        <begin position="210"/>
        <end position="225"/>
    </location>
</feature>
<proteinExistence type="predicted"/>
<keyword evidence="4" id="KW-1185">Reference proteome</keyword>
<gene>
    <name evidence="3" type="ORF">CYY_000818</name>
</gene>
<keyword evidence="1" id="KW-0175">Coiled coil</keyword>
<evidence type="ECO:0000256" key="1">
    <source>
        <dbReference type="SAM" id="Coils"/>
    </source>
</evidence>
<evidence type="ECO:0000256" key="2">
    <source>
        <dbReference type="SAM" id="MobiDB-lite"/>
    </source>
</evidence>
<comment type="caution">
    <text evidence="3">The sequence shown here is derived from an EMBL/GenBank/DDBJ whole genome shotgun (WGS) entry which is preliminary data.</text>
</comment>
<feature type="region of interest" description="Disordered" evidence="2">
    <location>
        <begin position="193"/>
        <end position="225"/>
    </location>
</feature>
<protein>
    <submittedName>
        <fullName evidence="3">Uncharacterized protein</fullName>
    </submittedName>
</protein>
<reference evidence="3" key="1">
    <citation type="submission" date="2020-01" db="EMBL/GenBank/DDBJ databases">
        <title>Development of genomics and gene disruption for Polysphondylium violaceum indicates a role for the polyketide synthase stlB in stalk morphogenesis.</title>
        <authorList>
            <person name="Narita B."/>
            <person name="Kawabe Y."/>
            <person name="Kin K."/>
            <person name="Saito T."/>
            <person name="Gibbs R."/>
            <person name="Kuspa A."/>
            <person name="Muzny D."/>
            <person name="Queller D."/>
            <person name="Richards S."/>
            <person name="Strassman J."/>
            <person name="Sucgang R."/>
            <person name="Worley K."/>
            <person name="Schaap P."/>
        </authorList>
    </citation>
    <scope>NUCLEOTIDE SEQUENCE</scope>
    <source>
        <strain evidence="3">QSvi11</strain>
    </source>
</reference>
<dbReference type="Proteomes" id="UP000695562">
    <property type="component" value="Unassembled WGS sequence"/>
</dbReference>
<dbReference type="AlphaFoldDB" id="A0A8J4Q134"/>
<feature type="coiled-coil region" evidence="1">
    <location>
        <begin position="63"/>
        <end position="114"/>
    </location>
</feature>
<dbReference type="EMBL" id="AJWJ01000017">
    <property type="protein sequence ID" value="KAF2077856.1"/>
    <property type="molecule type" value="Genomic_DNA"/>
</dbReference>
<dbReference type="PANTHER" id="PTHR37508">
    <property type="entry name" value="TRANSMEMBRANE PROTEIN"/>
    <property type="match status" value="1"/>
</dbReference>
<evidence type="ECO:0000313" key="3">
    <source>
        <dbReference type="EMBL" id="KAF2077856.1"/>
    </source>
</evidence>